<evidence type="ECO:0000313" key="2">
    <source>
        <dbReference type="EMBL" id="MPM99722.1"/>
    </source>
</evidence>
<evidence type="ECO:0000256" key="1">
    <source>
        <dbReference type="SAM" id="MobiDB-lite"/>
    </source>
</evidence>
<reference evidence="2" key="1">
    <citation type="submission" date="2019-08" db="EMBL/GenBank/DDBJ databases">
        <authorList>
            <person name="Kucharzyk K."/>
            <person name="Murdoch R.W."/>
            <person name="Higgins S."/>
            <person name="Loffler F."/>
        </authorList>
    </citation>
    <scope>NUCLEOTIDE SEQUENCE</scope>
</reference>
<comment type="caution">
    <text evidence="2">The sequence shown here is derived from an EMBL/GenBank/DDBJ whole genome shotgun (WGS) entry which is preliminary data.</text>
</comment>
<name>A0A645EGJ9_9ZZZZ</name>
<organism evidence="2">
    <name type="scientific">bioreactor metagenome</name>
    <dbReference type="NCBI Taxonomy" id="1076179"/>
    <lineage>
        <taxon>unclassified sequences</taxon>
        <taxon>metagenomes</taxon>
        <taxon>ecological metagenomes</taxon>
    </lineage>
</organism>
<feature type="region of interest" description="Disordered" evidence="1">
    <location>
        <begin position="1"/>
        <end position="20"/>
    </location>
</feature>
<gene>
    <name evidence="2" type="ORF">SDC9_146916</name>
</gene>
<accession>A0A645EGJ9</accession>
<sequence>MNDTDFKQEREPNERNKPDNDFFYLFVRVGKLQHKRNHEHQNGTDLERQMKQHIECNGGA</sequence>
<dbReference type="EMBL" id="VSSQ01045807">
    <property type="protein sequence ID" value="MPM99722.1"/>
    <property type="molecule type" value="Genomic_DNA"/>
</dbReference>
<protein>
    <submittedName>
        <fullName evidence="2">Uncharacterized protein</fullName>
    </submittedName>
</protein>
<dbReference type="AlphaFoldDB" id="A0A645EGJ9"/>
<proteinExistence type="predicted"/>